<organism evidence="2 3">
    <name type="scientific">Pseudarthrobacter chlorophenolicus (strain ATCC 700700 / DSM 12829 / CIP 107037 / JCM 12360 / KCTC 9906 / NCIMB 13794 / A6)</name>
    <name type="common">Arthrobacter chlorophenolicus</name>
    <dbReference type="NCBI Taxonomy" id="452863"/>
    <lineage>
        <taxon>Bacteria</taxon>
        <taxon>Bacillati</taxon>
        <taxon>Actinomycetota</taxon>
        <taxon>Actinomycetes</taxon>
        <taxon>Micrococcales</taxon>
        <taxon>Micrococcaceae</taxon>
        <taxon>Pseudarthrobacter</taxon>
    </lineage>
</organism>
<dbReference type="RefSeq" id="WP_012622992.1">
    <property type="nucleotide sequence ID" value="NC_011879.1"/>
</dbReference>
<dbReference type="AlphaFoldDB" id="B8HHS8"/>
<sequence length="134" mass="14419">MRTRYWVSTFLWAALVITSMVIMVFGLSRTMFFVFEATPEMVEDVYAGRRLYLGGTLVSLAAAAWALQMRYPRWVAICAALPAVLIGWAGLANTTSLLPHLVAVAALPAAFAGLLGGVLRDVSRQHGSANTTGS</sequence>
<gene>
    <name evidence="2" type="ordered locus">Achl_4024</name>
</gene>
<geneLocation type="plasmid" evidence="2 3">
    <name>pACHL01</name>
</geneLocation>
<proteinExistence type="predicted"/>
<name>B8HHS8_PSECP</name>
<evidence type="ECO:0000256" key="1">
    <source>
        <dbReference type="SAM" id="Phobius"/>
    </source>
</evidence>
<feature type="transmembrane region" description="Helical" evidence="1">
    <location>
        <begin position="97"/>
        <end position="119"/>
    </location>
</feature>
<evidence type="ECO:0000313" key="2">
    <source>
        <dbReference type="EMBL" id="ACL41975.1"/>
    </source>
</evidence>
<accession>B8HHS8</accession>
<feature type="transmembrane region" description="Helical" evidence="1">
    <location>
        <begin position="47"/>
        <end position="67"/>
    </location>
</feature>
<feature type="transmembrane region" description="Helical" evidence="1">
    <location>
        <begin position="74"/>
        <end position="91"/>
    </location>
</feature>
<keyword evidence="2" id="KW-0614">Plasmid</keyword>
<keyword evidence="1" id="KW-0812">Transmembrane</keyword>
<keyword evidence="1" id="KW-0472">Membrane</keyword>
<dbReference type="KEGG" id="ach:Achl_4024"/>
<dbReference type="HOGENOM" id="CLU_1891858_0_0_11"/>
<keyword evidence="1" id="KW-1133">Transmembrane helix</keyword>
<dbReference type="EMBL" id="CP001342">
    <property type="protein sequence ID" value="ACL41975.1"/>
    <property type="molecule type" value="Genomic_DNA"/>
</dbReference>
<evidence type="ECO:0000313" key="3">
    <source>
        <dbReference type="Proteomes" id="UP000002505"/>
    </source>
</evidence>
<reference evidence="2" key="1">
    <citation type="submission" date="2009-01" db="EMBL/GenBank/DDBJ databases">
        <title>Complete sequence of plasmid1 of Arthrobacter chlorophenolicus A6.</title>
        <authorList>
            <consortium name="US DOE Joint Genome Institute"/>
            <person name="Lucas S."/>
            <person name="Copeland A."/>
            <person name="Lapidus A."/>
            <person name="Glavina del Rio T."/>
            <person name="Tice H."/>
            <person name="Bruce D."/>
            <person name="Goodwin L."/>
            <person name="Pitluck S."/>
            <person name="Goltsman E."/>
            <person name="Clum A."/>
            <person name="Larimer F."/>
            <person name="Land M."/>
            <person name="Hauser L."/>
            <person name="Kyrpides N."/>
            <person name="Mikhailova N."/>
            <person name="Jansson J."/>
            <person name="Richardson P."/>
        </authorList>
    </citation>
    <scope>NUCLEOTIDE SEQUENCE [LARGE SCALE GENOMIC DNA]</scope>
    <source>
        <strain evidence="2">A6</strain>
        <plasmid evidence="2">pACHL01</plasmid>
    </source>
</reference>
<protein>
    <submittedName>
        <fullName evidence="2">Uncharacterized protein</fullName>
    </submittedName>
</protein>
<dbReference type="Proteomes" id="UP000002505">
    <property type="component" value="Plasmid pACHL01"/>
</dbReference>
<feature type="transmembrane region" description="Helical" evidence="1">
    <location>
        <begin position="12"/>
        <end position="35"/>
    </location>
</feature>
<keyword evidence="3" id="KW-1185">Reference proteome</keyword>